<keyword evidence="4 9" id="KW-0808">Transferase</keyword>
<evidence type="ECO:0000256" key="3">
    <source>
        <dbReference type="ARBA" id="ARBA00022603"/>
    </source>
</evidence>
<keyword evidence="6 9" id="KW-0819">tRNA processing</keyword>
<dbReference type="Pfam" id="PF02390">
    <property type="entry name" value="Methyltransf_4"/>
    <property type="match status" value="1"/>
</dbReference>
<dbReference type="PANTHER" id="PTHR23417">
    <property type="entry name" value="3-DEOXY-D-MANNO-OCTULOSONIC-ACID TRANSFERASE/TRNA GUANINE-N 7 - -METHYLTRANSFERASE"/>
    <property type="match status" value="1"/>
</dbReference>
<dbReference type="PROSITE" id="PS51625">
    <property type="entry name" value="SAM_MT_TRMB"/>
    <property type="match status" value="1"/>
</dbReference>
<dbReference type="EC" id="2.1.1.33" evidence="9"/>
<dbReference type="HAMAP" id="MF_01057">
    <property type="entry name" value="tRNA_methyltr_TrmB"/>
    <property type="match status" value="1"/>
</dbReference>
<dbReference type="GO" id="GO:0008176">
    <property type="term" value="F:tRNA (guanine(46)-N7)-methyltransferase activity"/>
    <property type="evidence" value="ECO:0007669"/>
    <property type="project" value="UniProtKB-UniRule"/>
</dbReference>
<dbReference type="RefSeq" id="WP_043118202.1">
    <property type="nucleotide sequence ID" value="NZ_JRAA01000003.1"/>
</dbReference>
<accession>A0A0B0H9L1</accession>
<evidence type="ECO:0000313" key="11">
    <source>
        <dbReference type="Proteomes" id="UP000030856"/>
    </source>
</evidence>
<proteinExistence type="inferred from homology"/>
<dbReference type="UniPathway" id="UPA00989"/>
<keyword evidence="3 9" id="KW-0489">Methyltransferase</keyword>
<evidence type="ECO:0000256" key="2">
    <source>
        <dbReference type="ARBA" id="ARBA00003015"/>
    </source>
</evidence>
<dbReference type="PATRIC" id="fig|2340.3.peg.2228"/>
<gene>
    <name evidence="9" type="primary">trmB</name>
    <name evidence="10" type="ORF">JV46_23920</name>
</gene>
<feature type="binding site" evidence="9">
    <location>
        <position position="171"/>
    </location>
    <ligand>
        <name>substrate</name>
    </ligand>
</feature>
<comment type="similarity">
    <text evidence="8 9">Belongs to the class I-like SAM-binding methyltransferase superfamily. TrmB family.</text>
</comment>
<feature type="binding site" evidence="9">
    <location>
        <position position="113"/>
    </location>
    <ligand>
        <name>S-adenosyl-L-methionine</name>
        <dbReference type="ChEBI" id="CHEBI:59789"/>
    </ligand>
</feature>
<dbReference type="SUPFAM" id="SSF53335">
    <property type="entry name" value="S-adenosyl-L-methionine-dependent methyltransferases"/>
    <property type="match status" value="1"/>
</dbReference>
<name>A0A0B0H9L1_SOVGS</name>
<keyword evidence="5 9" id="KW-0949">S-adenosyl-L-methionine</keyword>
<dbReference type="GO" id="GO:0043527">
    <property type="term" value="C:tRNA methyltransferase complex"/>
    <property type="evidence" value="ECO:0007669"/>
    <property type="project" value="TreeGrafter"/>
</dbReference>
<dbReference type="EMBL" id="JRAA01000003">
    <property type="protein sequence ID" value="KHF24151.1"/>
    <property type="molecule type" value="Genomic_DNA"/>
</dbReference>
<organism evidence="10 11">
    <name type="scientific">Solemya velum gill symbiont</name>
    <dbReference type="NCBI Taxonomy" id="2340"/>
    <lineage>
        <taxon>Bacteria</taxon>
        <taxon>Pseudomonadati</taxon>
        <taxon>Pseudomonadota</taxon>
        <taxon>Gammaproteobacteria</taxon>
        <taxon>sulfur-oxidizing symbionts</taxon>
    </lineage>
</organism>
<protein>
    <recommendedName>
        <fullName evidence="9">tRNA (guanine-N(7)-)-methyltransferase</fullName>
        <ecNumber evidence="9">2.1.1.33</ecNumber>
    </recommendedName>
    <alternativeName>
        <fullName evidence="9">tRNA (guanine(46)-N(7))-methyltransferase</fullName>
    </alternativeName>
    <alternativeName>
        <fullName evidence="9">tRNA(m7G46)-methyltransferase</fullName>
    </alternativeName>
</protein>
<keyword evidence="11" id="KW-1185">Reference proteome</keyword>
<comment type="catalytic activity">
    <reaction evidence="1 9">
        <text>guanosine(46) in tRNA + S-adenosyl-L-methionine = N(7)-methylguanosine(46) in tRNA + S-adenosyl-L-homocysteine</text>
        <dbReference type="Rhea" id="RHEA:42708"/>
        <dbReference type="Rhea" id="RHEA-COMP:10188"/>
        <dbReference type="Rhea" id="RHEA-COMP:10189"/>
        <dbReference type="ChEBI" id="CHEBI:57856"/>
        <dbReference type="ChEBI" id="CHEBI:59789"/>
        <dbReference type="ChEBI" id="CHEBI:74269"/>
        <dbReference type="ChEBI" id="CHEBI:74480"/>
        <dbReference type="EC" id="2.1.1.33"/>
    </reaction>
</comment>
<feature type="binding site" evidence="9">
    <location>
        <begin position="208"/>
        <end position="211"/>
    </location>
    <ligand>
        <name>substrate</name>
    </ligand>
</feature>
<comment type="caution">
    <text evidence="9">Lacks conserved residue(s) required for the propagation of feature annotation.</text>
</comment>
<evidence type="ECO:0000256" key="4">
    <source>
        <dbReference type="ARBA" id="ARBA00022679"/>
    </source>
</evidence>
<dbReference type="eggNOG" id="COG0220">
    <property type="taxonomic scope" value="Bacteria"/>
</dbReference>
<dbReference type="STRING" id="2340.JV46_23920"/>
<dbReference type="Gene3D" id="3.40.50.150">
    <property type="entry name" value="Vaccinia Virus protein VP39"/>
    <property type="match status" value="1"/>
</dbReference>
<dbReference type="FunFam" id="3.40.50.150:FF:000035">
    <property type="entry name" value="tRNA (guanine-N(7)-)-methyltransferase"/>
    <property type="match status" value="1"/>
</dbReference>
<feature type="binding site" evidence="9">
    <location>
        <position position="135"/>
    </location>
    <ligand>
        <name>S-adenosyl-L-methionine</name>
        <dbReference type="ChEBI" id="CHEBI:59789"/>
    </ligand>
</feature>
<dbReference type="InterPro" id="IPR003358">
    <property type="entry name" value="tRNA_(Gua-N-7)_MeTrfase_Trmb"/>
</dbReference>
<evidence type="ECO:0000256" key="5">
    <source>
        <dbReference type="ARBA" id="ARBA00022691"/>
    </source>
</evidence>
<feature type="binding site" evidence="9">
    <location>
        <position position="139"/>
    </location>
    <ligand>
        <name>substrate</name>
    </ligand>
</feature>
<dbReference type="PANTHER" id="PTHR23417:SF14">
    <property type="entry name" value="PENTACOTRIPEPTIDE-REPEAT REGION OF PRORP DOMAIN-CONTAINING PROTEIN"/>
    <property type="match status" value="1"/>
</dbReference>
<feature type="binding site" evidence="9">
    <location>
        <position position="86"/>
    </location>
    <ligand>
        <name>S-adenosyl-L-methionine</name>
        <dbReference type="ChEBI" id="CHEBI:59789"/>
    </ligand>
</feature>
<dbReference type="Proteomes" id="UP000030856">
    <property type="component" value="Unassembled WGS sequence"/>
</dbReference>
<dbReference type="InterPro" id="IPR029063">
    <property type="entry name" value="SAM-dependent_MTases_sf"/>
</dbReference>
<dbReference type="GeneID" id="86990536"/>
<comment type="function">
    <text evidence="2 9">Catalyzes the formation of N(7)-methylguanine at position 46 (m7G46) in tRNA.</text>
</comment>
<dbReference type="AlphaFoldDB" id="A0A0B0H9L1"/>
<dbReference type="NCBIfam" id="TIGR00091">
    <property type="entry name" value="tRNA (guanosine(46)-N7)-methyltransferase TrmB"/>
    <property type="match status" value="1"/>
</dbReference>
<sequence length="231" mass="26567">MSEEQKHHRAIRSYVLREGRLTTGQQHAFDTLWPQWGIDFNPAQPFIPQQIFGNDNPVVMEIGFGNGESLAHYAQHHPQINYLGVEVHGPGVGHLLLRIDELGLTNLRLIKHDAVEVMHTMPDACLQGVMLFFPDPWHKKRHHKRRILKPEFVSELARVIRPDGFFHAATDWENYSEQMMEVLSASPDFSNSAGEGKFSARPDERPLTKFEQRGQRLGHGVWDLVFNRKHA</sequence>
<evidence type="ECO:0000256" key="7">
    <source>
        <dbReference type="ARBA" id="ARBA00060552"/>
    </source>
</evidence>
<evidence type="ECO:0000313" key="10">
    <source>
        <dbReference type="EMBL" id="KHF24151.1"/>
    </source>
</evidence>
<dbReference type="OrthoDB" id="9802090at2"/>
<evidence type="ECO:0000256" key="6">
    <source>
        <dbReference type="ARBA" id="ARBA00022694"/>
    </source>
</evidence>
<evidence type="ECO:0000256" key="8">
    <source>
        <dbReference type="ARBA" id="ARBA00060767"/>
    </source>
</evidence>
<reference evidence="10 11" key="1">
    <citation type="journal article" date="2014" name="BMC Genomics">
        <title>The genome of the intracellular bacterium of the coastal bivalve, Solemya velum: a blueprint for thriving in and out of symbiosis.</title>
        <authorList>
            <person name="Dmytrenko O."/>
            <person name="Russell S.L."/>
            <person name="Loo W.T."/>
            <person name="Fontanez K.M."/>
            <person name="Liao L."/>
            <person name="Roeselers G."/>
            <person name="Sharma R."/>
            <person name="Stewart F.J."/>
            <person name="Newton I.L."/>
            <person name="Woyke T."/>
            <person name="Wu D."/>
            <person name="Lang J.M."/>
            <person name="Eisen J.A."/>
            <person name="Cavanaugh C.M."/>
        </authorList>
    </citation>
    <scope>NUCLEOTIDE SEQUENCE [LARGE SCALE GENOMIC DNA]</scope>
    <source>
        <strain evidence="10 11">WH</strain>
    </source>
</reference>
<comment type="pathway">
    <text evidence="7 9">tRNA modification; N(7)-methylguanine-tRNA biosynthesis.</text>
</comment>
<dbReference type="InterPro" id="IPR055361">
    <property type="entry name" value="tRNA_methyltr_TrmB_bact"/>
</dbReference>
<evidence type="ECO:0000256" key="1">
    <source>
        <dbReference type="ARBA" id="ARBA00000142"/>
    </source>
</evidence>
<comment type="caution">
    <text evidence="10">The sequence shown here is derived from an EMBL/GenBank/DDBJ whole genome shotgun (WGS) entry which is preliminary data.</text>
</comment>
<evidence type="ECO:0000256" key="9">
    <source>
        <dbReference type="HAMAP-Rule" id="MF_01057"/>
    </source>
</evidence>
<feature type="binding site" evidence="9">
    <location>
        <position position="61"/>
    </location>
    <ligand>
        <name>S-adenosyl-L-methionine</name>
        <dbReference type="ChEBI" id="CHEBI:59789"/>
    </ligand>
</feature>